<dbReference type="AlphaFoldDB" id="A0A3B0ZRW0"/>
<protein>
    <recommendedName>
        <fullName evidence="2">FOG: HEAT repeat</fullName>
    </recommendedName>
</protein>
<sequence length="411" mass="45802">MNSPYRERVEQHAMDAGHLWAFRSVVVDQPHYSPTALAQLEQRINRHLNALLLQPELAWDIAAEALTMEEPGETFTAALLAFAICENDKNNEKIAQVIKAGRINTKTFKGLVSALGWLPEKGGLKWVQPGLTSNNLDDNHLAIAVCRTLSHDPGVPLAHLLERGAQHPQHPLLIECLRLSGELKRVDLQASCHKAATADDADLRFWGTWSSVLLGGYDDARALEPYIVQTNPWQQKAIELAFRVIPDHVADAWIDHLLHHPGQQRQGIKAIAANGRMHAIPRLLTLMQDETLACVAGEAFSLLTGIDLQQQQLTRPPPPQDEEPDDIDIILEETELPWPDVDKIAARWQLQATDFESGQRCFMGQPITAAHLNDVILSGYPRQRHAAALELALREPARPLNNTRALLKELP</sequence>
<organism evidence="1">
    <name type="scientific">hydrothermal vent metagenome</name>
    <dbReference type="NCBI Taxonomy" id="652676"/>
    <lineage>
        <taxon>unclassified sequences</taxon>
        <taxon>metagenomes</taxon>
        <taxon>ecological metagenomes</taxon>
    </lineage>
</organism>
<evidence type="ECO:0008006" key="2">
    <source>
        <dbReference type="Google" id="ProtNLM"/>
    </source>
</evidence>
<name>A0A3B0ZRW0_9ZZZZ</name>
<dbReference type="InterPro" id="IPR011959">
    <property type="entry name" value="CHP02270"/>
</dbReference>
<reference evidence="1" key="1">
    <citation type="submission" date="2018-06" db="EMBL/GenBank/DDBJ databases">
        <authorList>
            <person name="Zhirakovskaya E."/>
        </authorList>
    </citation>
    <scope>NUCLEOTIDE SEQUENCE</scope>
</reference>
<dbReference type="EMBL" id="UOFQ01000173">
    <property type="protein sequence ID" value="VAW90087.1"/>
    <property type="molecule type" value="Genomic_DNA"/>
</dbReference>
<evidence type="ECO:0000313" key="1">
    <source>
        <dbReference type="EMBL" id="VAW90087.1"/>
    </source>
</evidence>
<gene>
    <name evidence="1" type="ORF">MNBD_GAMMA17-1623</name>
</gene>
<dbReference type="NCBIfam" id="TIGR02270">
    <property type="entry name" value="TIGR02270 family protein"/>
    <property type="match status" value="1"/>
</dbReference>
<accession>A0A3B0ZRW0</accession>
<proteinExistence type="predicted"/>